<protein>
    <submittedName>
        <fullName evidence="1">Uncharacterized protein</fullName>
    </submittedName>
</protein>
<comment type="caution">
    <text evidence="1">The sequence shown here is derived from an EMBL/GenBank/DDBJ whole genome shotgun (WGS) entry which is preliminary data.</text>
</comment>
<organism evidence="1 2">
    <name type="scientific">Micromonospora fulviviridis</name>
    <dbReference type="NCBI Taxonomy" id="47860"/>
    <lineage>
        <taxon>Bacteria</taxon>
        <taxon>Bacillati</taxon>
        <taxon>Actinomycetota</taxon>
        <taxon>Actinomycetes</taxon>
        <taxon>Micromonosporales</taxon>
        <taxon>Micromonosporaceae</taxon>
        <taxon>Micromonospora</taxon>
    </lineage>
</organism>
<reference evidence="1 2" key="1">
    <citation type="submission" date="2024-06" db="EMBL/GenBank/DDBJ databases">
        <title>The Natural Products Discovery Center: Release of the First 8490 Sequenced Strains for Exploring Actinobacteria Biosynthetic Diversity.</title>
        <authorList>
            <person name="Kalkreuter E."/>
            <person name="Kautsar S.A."/>
            <person name="Yang D."/>
            <person name="Bader C.D."/>
            <person name="Teijaro C.N."/>
            <person name="Fluegel L."/>
            <person name="Davis C.M."/>
            <person name="Simpson J.R."/>
            <person name="Lauterbach L."/>
            <person name="Steele A.D."/>
            <person name="Gui C."/>
            <person name="Meng S."/>
            <person name="Li G."/>
            <person name="Viehrig K."/>
            <person name="Ye F."/>
            <person name="Su P."/>
            <person name="Kiefer A.F."/>
            <person name="Nichols A."/>
            <person name="Cepeda A.J."/>
            <person name="Yan W."/>
            <person name="Fan B."/>
            <person name="Jiang Y."/>
            <person name="Adhikari A."/>
            <person name="Zheng C.-J."/>
            <person name="Schuster L."/>
            <person name="Cowan T.M."/>
            <person name="Smanski M.J."/>
            <person name="Chevrette M.G."/>
            <person name="De Carvalho L.P.S."/>
            <person name="Shen B."/>
        </authorList>
    </citation>
    <scope>NUCLEOTIDE SEQUENCE [LARGE SCALE GENOMIC DNA]</scope>
    <source>
        <strain evidence="1 2">NPDC006286</strain>
    </source>
</reference>
<proteinExistence type="predicted"/>
<dbReference type="Proteomes" id="UP001550348">
    <property type="component" value="Unassembled WGS sequence"/>
</dbReference>
<sequence>MTGTGSDPGPYAELGPLDAARLPEAAALVGAAIAASGGRP</sequence>
<gene>
    <name evidence="1" type="ORF">ABZ071_03205</name>
</gene>
<evidence type="ECO:0000313" key="1">
    <source>
        <dbReference type="EMBL" id="MEU0150932.1"/>
    </source>
</evidence>
<dbReference type="EMBL" id="JBEXRX010000004">
    <property type="protein sequence ID" value="MEU0150932.1"/>
    <property type="molecule type" value="Genomic_DNA"/>
</dbReference>
<dbReference type="RefSeq" id="WP_355663090.1">
    <property type="nucleotide sequence ID" value="NZ_JBEXRX010000004.1"/>
</dbReference>
<evidence type="ECO:0000313" key="2">
    <source>
        <dbReference type="Proteomes" id="UP001550348"/>
    </source>
</evidence>
<keyword evidence="2" id="KW-1185">Reference proteome</keyword>
<accession>A0ABV2VF71</accession>
<name>A0ABV2VF71_9ACTN</name>